<dbReference type="Pfam" id="PF13455">
    <property type="entry name" value="MUG113"/>
    <property type="match status" value="1"/>
</dbReference>
<sequence length="329" mass="36764">MGYVYAFRLGKLEQYKIGQTTTTPEKRRSSAQTSCSERLTVFGAIETDEYKALEKYIKDRWGHRRSTEGGTEIYHLTEPEATGLFSAARAWVIDELPKLLRAAELEALQPDPAVLPSDQTTRALRGQWIKLHDEEIRAKQEYDEAAATRARVESELKLAIGTASGIEEVASWKVGVKSRRISGDLVKEREPDLYEQALVSTLSAEKFKALLIDLEREREYESFQEVRLTRNFRSPSDPHRGVGTRESGTAHDFQGCSSANSGLPGQTSRNLARIGVAARDPVGRQPRHQIRSLAHRATRTEEFADQHDAFGDRMTRVGEPSGEAGHAVA</sequence>
<gene>
    <name evidence="2" type="ORF">D5S18_22620</name>
</gene>
<keyword evidence="3" id="KW-1185">Reference proteome</keyword>
<dbReference type="AlphaFoldDB" id="A0A3A4KGK6"/>
<protein>
    <submittedName>
        <fullName evidence="2">Uncharacterized protein</fullName>
    </submittedName>
</protein>
<evidence type="ECO:0000256" key="1">
    <source>
        <dbReference type="SAM" id="MobiDB-lite"/>
    </source>
</evidence>
<accession>A0A3A4KGK6</accession>
<dbReference type="OrthoDB" id="4542467at2"/>
<proteinExistence type="predicted"/>
<comment type="caution">
    <text evidence="2">The sequence shown here is derived from an EMBL/GenBank/DDBJ whole genome shotgun (WGS) entry which is preliminary data.</text>
</comment>
<feature type="compositionally biased region" description="Basic and acidic residues" evidence="1">
    <location>
        <begin position="298"/>
        <end position="316"/>
    </location>
</feature>
<organism evidence="2 3">
    <name type="scientific">Nocardia panacis</name>
    <dbReference type="NCBI Taxonomy" id="2340916"/>
    <lineage>
        <taxon>Bacteria</taxon>
        <taxon>Bacillati</taxon>
        <taxon>Actinomycetota</taxon>
        <taxon>Actinomycetes</taxon>
        <taxon>Mycobacteriales</taxon>
        <taxon>Nocardiaceae</taxon>
        <taxon>Nocardia</taxon>
    </lineage>
</organism>
<evidence type="ECO:0000313" key="2">
    <source>
        <dbReference type="EMBL" id="RJO72561.1"/>
    </source>
</evidence>
<dbReference type="EMBL" id="QZFU01000028">
    <property type="protein sequence ID" value="RJO72561.1"/>
    <property type="molecule type" value="Genomic_DNA"/>
</dbReference>
<name>A0A3A4KGK6_9NOCA</name>
<dbReference type="Proteomes" id="UP000266677">
    <property type="component" value="Unassembled WGS sequence"/>
</dbReference>
<feature type="region of interest" description="Disordered" evidence="1">
    <location>
        <begin position="295"/>
        <end position="329"/>
    </location>
</feature>
<evidence type="ECO:0000313" key="3">
    <source>
        <dbReference type="Proteomes" id="UP000266677"/>
    </source>
</evidence>
<reference evidence="2 3" key="1">
    <citation type="submission" date="2018-09" db="EMBL/GenBank/DDBJ databases">
        <title>YIM PH21274 draft genome.</title>
        <authorList>
            <person name="Miao C."/>
        </authorList>
    </citation>
    <scope>NUCLEOTIDE SEQUENCE [LARGE SCALE GENOMIC DNA]</scope>
    <source>
        <strain evidence="2 3">YIM PH 21724</strain>
    </source>
</reference>
<feature type="region of interest" description="Disordered" evidence="1">
    <location>
        <begin position="232"/>
        <end position="267"/>
    </location>
</feature>
<feature type="compositionally biased region" description="Polar residues" evidence="1">
    <location>
        <begin position="255"/>
        <end position="267"/>
    </location>
</feature>